<dbReference type="Gene3D" id="1.10.840.10">
    <property type="entry name" value="Ras guanine-nucleotide exchange factors catalytic domain"/>
    <property type="match status" value="1"/>
</dbReference>
<dbReference type="SUPFAM" id="SSF48366">
    <property type="entry name" value="Ras GEF"/>
    <property type="match status" value="1"/>
</dbReference>
<protein>
    <submittedName>
        <fullName evidence="1">Uncharacterized protein</fullName>
    </submittedName>
</protein>
<accession>A0A5N5TL03</accession>
<dbReference type="OrthoDB" id="269822at2759"/>
<name>A0A5N5TL03_9CRUS</name>
<reference evidence="1 2" key="1">
    <citation type="journal article" date="2019" name="PLoS Biol.">
        <title>Sex chromosomes control vertical transmission of feminizing Wolbachia symbionts in an isopod.</title>
        <authorList>
            <person name="Becking T."/>
            <person name="Chebbi M.A."/>
            <person name="Giraud I."/>
            <person name="Moumen B."/>
            <person name="Laverre T."/>
            <person name="Caubet Y."/>
            <person name="Peccoud J."/>
            <person name="Gilbert C."/>
            <person name="Cordaux R."/>
        </authorList>
    </citation>
    <scope>NUCLEOTIDE SEQUENCE [LARGE SCALE GENOMIC DNA]</scope>
    <source>
        <strain evidence="1">ANa2</strain>
        <tissue evidence="1">Whole body excluding digestive tract and cuticle</tissue>
    </source>
</reference>
<gene>
    <name evidence="1" type="ORF">Anas_04140</name>
</gene>
<dbReference type="GO" id="GO:0007264">
    <property type="term" value="P:small GTPase-mediated signal transduction"/>
    <property type="evidence" value="ECO:0007669"/>
    <property type="project" value="InterPro"/>
</dbReference>
<dbReference type="Proteomes" id="UP000326759">
    <property type="component" value="Unassembled WGS sequence"/>
</dbReference>
<dbReference type="InterPro" id="IPR023578">
    <property type="entry name" value="Ras_GEF_dom_sf"/>
</dbReference>
<comment type="caution">
    <text evidence="1">The sequence shown here is derived from an EMBL/GenBank/DDBJ whole genome shotgun (WGS) entry which is preliminary data.</text>
</comment>
<organism evidence="1 2">
    <name type="scientific">Armadillidium nasatum</name>
    <dbReference type="NCBI Taxonomy" id="96803"/>
    <lineage>
        <taxon>Eukaryota</taxon>
        <taxon>Metazoa</taxon>
        <taxon>Ecdysozoa</taxon>
        <taxon>Arthropoda</taxon>
        <taxon>Crustacea</taxon>
        <taxon>Multicrustacea</taxon>
        <taxon>Malacostraca</taxon>
        <taxon>Eumalacostraca</taxon>
        <taxon>Peracarida</taxon>
        <taxon>Isopoda</taxon>
        <taxon>Oniscidea</taxon>
        <taxon>Crinocheta</taxon>
        <taxon>Armadillidiidae</taxon>
        <taxon>Armadillidium</taxon>
    </lineage>
</organism>
<keyword evidence="2" id="KW-1185">Reference proteome</keyword>
<dbReference type="InterPro" id="IPR036964">
    <property type="entry name" value="RASGEF_cat_dom_sf"/>
</dbReference>
<dbReference type="EMBL" id="SEYY01000633">
    <property type="protein sequence ID" value="KAB7506831.1"/>
    <property type="molecule type" value="Genomic_DNA"/>
</dbReference>
<feature type="non-terminal residue" evidence="1">
    <location>
        <position position="301"/>
    </location>
</feature>
<dbReference type="AlphaFoldDB" id="A0A5N5TL03"/>
<evidence type="ECO:0000313" key="1">
    <source>
        <dbReference type="EMBL" id="KAB7506831.1"/>
    </source>
</evidence>
<dbReference type="GO" id="GO:0005085">
    <property type="term" value="F:guanyl-nucleotide exchange factor activity"/>
    <property type="evidence" value="ECO:0007669"/>
    <property type="project" value="InterPro"/>
</dbReference>
<evidence type="ECO:0000313" key="2">
    <source>
        <dbReference type="Proteomes" id="UP000326759"/>
    </source>
</evidence>
<sequence>SEKLKPFWLSLEAEQLPVLDQLSERLLGEDTFEYERALDRALKIKECRVVPFFGAFLRQLDAILTKSASLVVLAENGQEVQFISDYCGEDGFLTRIGPGGLINMAKLYEAHQIIHRISMFHEHYAIQDQQLQQHQKNTNNIVIVESYNNEYDSFLGEELEDYQPVEPLRYDHGVTLLPLPAGAPDLSLHMLQILHHGATVVHWDIESGRSSIVYLKLERCNGTLTWCKPSWSGLKATHSSSQPDFSLSVNPEDVVSPGLLLKYQMSPELTGGTIDEGFLQISCLKEVESGFRDFNISPLIR</sequence>
<feature type="non-terminal residue" evidence="1">
    <location>
        <position position="1"/>
    </location>
</feature>
<proteinExistence type="predicted"/>